<reference evidence="1 2" key="1">
    <citation type="submission" date="2017-11" db="EMBL/GenBank/DDBJ databases">
        <title>Sphingomonas oleivorans sp. nov., isolated from oil-contaminated soil.</title>
        <authorList>
            <person name="Wang L."/>
            <person name="Chen L."/>
        </authorList>
    </citation>
    <scope>NUCLEOTIDE SEQUENCE [LARGE SCALE GENOMIC DNA]</scope>
    <source>
        <strain evidence="1 2">K101</strain>
    </source>
</reference>
<organism evidence="1 2">
    <name type="scientific">Edaphosphingomonas fennica</name>
    <dbReference type="NCBI Taxonomy" id="114404"/>
    <lineage>
        <taxon>Bacteria</taxon>
        <taxon>Pseudomonadati</taxon>
        <taxon>Pseudomonadota</taxon>
        <taxon>Alphaproteobacteria</taxon>
        <taxon>Sphingomonadales</taxon>
        <taxon>Rhizorhabdaceae</taxon>
        <taxon>Edaphosphingomonas</taxon>
    </lineage>
</organism>
<dbReference type="EMBL" id="PHHF01000076">
    <property type="protein sequence ID" value="PTD16966.1"/>
    <property type="molecule type" value="Genomic_DNA"/>
</dbReference>
<keyword evidence="2" id="KW-1185">Reference proteome</keyword>
<sequence length="483" mass="48623">MPSTKISALPIAGAIGGGELLPAVQGGGNVAVTPAMLRRHALAGTPPLIGRPFAKLMVDGDSKAGEAPAAARWVAARTPLNVWIMPVSFSVGGSTSGTQAGTGLTNPDRMAAMTAGVAAETAADWIVDMLLTIGTNDVVLSGLAADTILANVRKYHDAFRAAGGRFLILMGVDPRSGLSAAMARQIVAVNRAYADYCMTVPDAIFCDTAPWWLDPAPTNAAFSPIGGSTGNAFSMAADGLHGSAYGSYRKQFALGPILRAIYRPRDPIPLNAGDSFDATTAPRGNMLGANARCVALGGTSSIVNSGTGAIAGTPPLGWTATGTLTGDLGVAFSTATCAPLEAYTGSSGWTAVRIAFTGTPGEAGSLTLRLTTASAQQAGMLLAGSALLSGNALVGCHGISVTTANITPTVNNILGATGTLGAPDQLPQIDGLIALDLMAQPTAGTNSGLSVAIRWRAGVAMSGSIDLIGATWRRIDPIPAAAA</sequence>
<dbReference type="GO" id="GO:0016788">
    <property type="term" value="F:hydrolase activity, acting on ester bonds"/>
    <property type="evidence" value="ECO:0007669"/>
    <property type="project" value="UniProtKB-ARBA"/>
</dbReference>
<comment type="caution">
    <text evidence="1">The sequence shown here is derived from an EMBL/GenBank/DDBJ whole genome shotgun (WGS) entry which is preliminary data.</text>
</comment>
<evidence type="ECO:0000313" key="2">
    <source>
        <dbReference type="Proteomes" id="UP000241206"/>
    </source>
</evidence>
<dbReference type="AlphaFoldDB" id="A0A2T4HMH7"/>
<dbReference type="RefSeq" id="WP_015460100.1">
    <property type="nucleotide sequence ID" value="NZ_PHHF01000076.1"/>
</dbReference>
<dbReference type="Proteomes" id="UP000241206">
    <property type="component" value="Unassembled WGS sequence"/>
</dbReference>
<accession>A0A2T4HMH7</accession>
<proteinExistence type="predicted"/>
<evidence type="ECO:0000313" key="1">
    <source>
        <dbReference type="EMBL" id="PTD16966.1"/>
    </source>
</evidence>
<gene>
    <name evidence="1" type="ORF">CV103_18180</name>
</gene>
<dbReference type="InterPro" id="IPR036514">
    <property type="entry name" value="SGNH_hydro_sf"/>
</dbReference>
<dbReference type="SUPFAM" id="SSF52266">
    <property type="entry name" value="SGNH hydrolase"/>
    <property type="match status" value="1"/>
</dbReference>
<name>A0A2T4HMH7_9SPHN</name>
<protein>
    <submittedName>
        <fullName evidence="1">Uncharacterized protein</fullName>
    </submittedName>
</protein>
<dbReference type="Gene3D" id="3.40.50.1110">
    <property type="entry name" value="SGNH hydrolase"/>
    <property type="match status" value="1"/>
</dbReference>